<name>A0A158NMI9_ATTCE</name>
<gene>
    <name evidence="10" type="primary">105621919</name>
</gene>
<dbReference type="Gene3D" id="3.80.10.10">
    <property type="entry name" value="Ribonuclease Inhibitor"/>
    <property type="match status" value="1"/>
</dbReference>
<evidence type="ECO:0000259" key="8">
    <source>
        <dbReference type="Pfam" id="PF23142"/>
    </source>
</evidence>
<evidence type="ECO:0000256" key="4">
    <source>
        <dbReference type="ARBA" id="ARBA00022490"/>
    </source>
</evidence>
<reference evidence="10" key="2">
    <citation type="submission" date="2016-04" db="UniProtKB">
        <authorList>
            <consortium name="EnsemblMetazoa"/>
        </authorList>
    </citation>
    <scope>IDENTIFICATION</scope>
</reference>
<sequence length="1176" mass="132518">MSHSQDIVNIPEIIELVRLLRQNGDKILSASSKLSLSTKLLHNLNEAFSLIVSESEDLNSSFHVCNSSKIDIFRDVKFLHDFVQKTIGLKVIHCSSDIKVTIDISKFRHLKYLELKEVSVELLKGLQSVRGQLESIVCAGRKGISTIYQLLAECGGDAGIGFVWASLRHLMLPHNALKCLDESLELAPWLQILDLSHNMIIDAKEISYLSNLRYVNLGYNKLEQIPIFNKTVLHSLQVLVLKNNYIENLSGLQGLECLTELDLSFNCLMEHLVLLPLQKMSTLLWLSLEGNPLSYHPKHRILTIKHLHPSLSDSKFVLDHLSLSNVEKMLVAENRIFAIPMNESTSLTSSISVYADIHEFDQDRLNHRTILLSENLEKNVTRNKRRPNVKEAIIDEIDQERREFKKLPDVVASSSHLESSKDYLEIKKRILGLREKFGENNWLSNHAGTSVQHIMGLHPASPESPESQISKIRTLANINTSSSLHDTLIYAMDNEKSSNESQEIAEYIEDDKELPQTKTLVDLSKICIAPIVYDPNEEAGDLYIVQKRNNENEMENVFLVITSEDIKERDAITGKIKFCWSTNSLLSCVLGRSDPPTVDIIFDTTRKDKESRRYFAQLDDAKKIVTIISEQIEMRPILLKIFKCMKCSTQFSQDPELYVALTIKSMTGTKIKCPTCDSSLVIEVETFSNVDNQIVKSQLIDNPTRLNLAHSESFSSIGSATSLDESRESTPSANILTKKYESDIEILSNPSQSSIEVLDETLKTNHANRKRSTEEKRIIIAPSLITIPDATPIMTGLTESSSSGSLTDSICTAYENKMIKSNIDTKSHSSDGEKEIAFAPMTNLTSMLGGLLQSIKIGSKTLKGEEASNFFGSNVQYSYTDFSSIDHRIKLHIILNVFEHENEELVFLLKADILMHSMQETFSGCLVLSTSKVYVLRIDGIEGEDPQRWLHKEISWTTDRLRSFISLPFKQGVLIELQQSGKAGEEHLAITLLCILQDFQRTSNFLFYITDLQLPASCEVEFSIPERYSILLHNVLTNTTNYQTGDIVRLLAIFSSAILKYQNIAIKLKLSGLILTDAALVILKDNVQWLIPDTNQVPLVTREQVMSNLIGIEHCDTWLTLNFLDEIAGLEESWTLEFVSSGAAEAVISSIQPPWEKLFSIPLQVTRITQDDAEKA</sequence>
<dbReference type="SUPFAM" id="SSF52075">
    <property type="entry name" value="Outer arm dynein light chain 1"/>
    <property type="match status" value="1"/>
</dbReference>
<dbReference type="Pfam" id="PF13855">
    <property type="entry name" value="LRR_8"/>
    <property type="match status" value="1"/>
</dbReference>
<dbReference type="AlphaFoldDB" id="A0A158NMI9"/>
<proteinExistence type="inferred from homology"/>
<dbReference type="EnsemblMetazoa" id="XM_012203357.1">
    <property type="protein sequence ID" value="XP_012058747.1"/>
    <property type="gene ID" value="LOC105621919"/>
</dbReference>
<dbReference type="Pfam" id="PF15904">
    <property type="entry name" value="LIP1"/>
    <property type="match status" value="1"/>
</dbReference>
<keyword evidence="6" id="KW-0677">Repeat</keyword>
<evidence type="ECO:0000259" key="9">
    <source>
        <dbReference type="Pfam" id="PF25624"/>
    </source>
</evidence>
<dbReference type="GO" id="GO:0005737">
    <property type="term" value="C:cytoplasm"/>
    <property type="evidence" value="ECO:0007669"/>
    <property type="project" value="UniProtKB-SubCell"/>
</dbReference>
<dbReference type="Proteomes" id="UP000005205">
    <property type="component" value="Unassembled WGS sequence"/>
</dbReference>
<dbReference type="EMBL" id="ADTU01020613">
    <property type="status" value="NOT_ANNOTATED_CDS"/>
    <property type="molecule type" value="Genomic_DNA"/>
</dbReference>
<dbReference type="eggNOG" id="KOG1859">
    <property type="taxonomic scope" value="Eukaryota"/>
</dbReference>
<dbReference type="eggNOG" id="KOG0382">
    <property type="taxonomic scope" value="Eukaryota"/>
</dbReference>
<dbReference type="PROSITE" id="PS51450">
    <property type="entry name" value="LRR"/>
    <property type="match status" value="2"/>
</dbReference>
<dbReference type="FunCoup" id="A0A158NMI9">
    <property type="interactions" value="1030"/>
</dbReference>
<dbReference type="Pfam" id="PF23142">
    <property type="entry name" value="PH_PLEKHM2"/>
    <property type="match status" value="1"/>
</dbReference>
<comment type="similarity">
    <text evidence="2">Belongs to the STK11IP family.</text>
</comment>
<feature type="domain" description="STK11-interacting protein C-terminal PH" evidence="9">
    <location>
        <begin position="1074"/>
        <end position="1165"/>
    </location>
</feature>
<dbReference type="InterPro" id="IPR001611">
    <property type="entry name" value="Leu-rich_rpt"/>
</dbReference>
<organism evidence="10 11">
    <name type="scientific">Atta cephalotes</name>
    <name type="common">Leafcutter ant</name>
    <dbReference type="NCBI Taxonomy" id="12957"/>
    <lineage>
        <taxon>Eukaryota</taxon>
        <taxon>Metazoa</taxon>
        <taxon>Ecdysozoa</taxon>
        <taxon>Arthropoda</taxon>
        <taxon>Hexapoda</taxon>
        <taxon>Insecta</taxon>
        <taxon>Pterygota</taxon>
        <taxon>Neoptera</taxon>
        <taxon>Endopterygota</taxon>
        <taxon>Hymenoptera</taxon>
        <taxon>Apocrita</taxon>
        <taxon>Aculeata</taxon>
        <taxon>Formicoidea</taxon>
        <taxon>Formicidae</taxon>
        <taxon>Myrmicinae</taxon>
        <taxon>Atta</taxon>
    </lineage>
</organism>
<feature type="domain" description="PLEKHM2 PH" evidence="8">
    <location>
        <begin position="881"/>
        <end position="956"/>
    </location>
</feature>
<evidence type="ECO:0000256" key="6">
    <source>
        <dbReference type="ARBA" id="ARBA00022737"/>
    </source>
</evidence>
<keyword evidence="11" id="KW-1185">Reference proteome</keyword>
<dbReference type="Pfam" id="PF25624">
    <property type="entry name" value="PH_S11IP_C"/>
    <property type="match status" value="1"/>
</dbReference>
<dbReference type="STRING" id="12957.A0A158NMI9"/>
<keyword evidence="5" id="KW-0433">Leucine-rich repeat</keyword>
<accession>A0A158NMI9</accession>
<evidence type="ECO:0000313" key="10">
    <source>
        <dbReference type="EnsemblMetazoa" id="XP_012058747.1"/>
    </source>
</evidence>
<feature type="domain" description="LKB1 serine/threonine kinase interacting protein 1 N-terminal" evidence="7">
    <location>
        <begin position="13"/>
        <end position="94"/>
    </location>
</feature>
<dbReference type="InterPro" id="IPR031782">
    <property type="entry name" value="LIP1_N"/>
</dbReference>
<evidence type="ECO:0000313" key="11">
    <source>
        <dbReference type="Proteomes" id="UP000005205"/>
    </source>
</evidence>
<dbReference type="InterPro" id="IPR057676">
    <property type="entry name" value="PH_S11IP_C"/>
</dbReference>
<evidence type="ECO:0000256" key="1">
    <source>
        <dbReference type="ARBA" id="ARBA00004496"/>
    </source>
</evidence>
<evidence type="ECO:0000256" key="5">
    <source>
        <dbReference type="ARBA" id="ARBA00022614"/>
    </source>
</evidence>
<dbReference type="PANTHER" id="PTHR15454:SF69">
    <property type="entry name" value="SERINE_THREONINE-PROTEIN KINASE 11-INTERACTING PROTEIN"/>
    <property type="match status" value="1"/>
</dbReference>
<dbReference type="KEGG" id="acep:105621919"/>
<reference evidence="11" key="1">
    <citation type="journal article" date="2011" name="PLoS Genet.">
        <title>The genome sequence of the leaf-cutter ant Atta cephalotes reveals insights into its obligate symbiotic lifestyle.</title>
        <authorList>
            <person name="Suen G."/>
            <person name="Teiling C."/>
            <person name="Li L."/>
            <person name="Holt C."/>
            <person name="Abouheif E."/>
            <person name="Bornberg-Bauer E."/>
            <person name="Bouffard P."/>
            <person name="Caldera E.J."/>
            <person name="Cash E."/>
            <person name="Cavanaugh A."/>
            <person name="Denas O."/>
            <person name="Elhaik E."/>
            <person name="Fave M.J."/>
            <person name="Gadau J."/>
            <person name="Gibson J.D."/>
            <person name="Graur D."/>
            <person name="Grubbs K.J."/>
            <person name="Hagen D.E."/>
            <person name="Harkins T.T."/>
            <person name="Helmkampf M."/>
            <person name="Hu H."/>
            <person name="Johnson B.R."/>
            <person name="Kim J."/>
            <person name="Marsh S.E."/>
            <person name="Moeller J.A."/>
            <person name="Munoz-Torres M.C."/>
            <person name="Murphy M.C."/>
            <person name="Naughton M.C."/>
            <person name="Nigam S."/>
            <person name="Overson R."/>
            <person name="Rajakumar R."/>
            <person name="Reese J.T."/>
            <person name="Scott J.J."/>
            <person name="Smith C.R."/>
            <person name="Tao S."/>
            <person name="Tsutsui N.D."/>
            <person name="Viljakainen L."/>
            <person name="Wissler L."/>
            <person name="Yandell M.D."/>
            <person name="Zimmer F."/>
            <person name="Taylor J."/>
            <person name="Slater S.C."/>
            <person name="Clifton S.W."/>
            <person name="Warren W.C."/>
            <person name="Elsik C.G."/>
            <person name="Smith C.D."/>
            <person name="Weinstock G.M."/>
            <person name="Gerardo N.M."/>
            <person name="Currie C.R."/>
        </authorList>
    </citation>
    <scope>NUCLEOTIDE SEQUENCE [LARGE SCALE GENOMIC DNA]</scope>
</reference>
<dbReference type="InParanoid" id="A0A158NMI9"/>
<comment type="subcellular location">
    <subcellularLocation>
        <location evidence="1">Cytoplasm</location>
    </subcellularLocation>
</comment>
<dbReference type="OrthoDB" id="7451790at2759"/>
<dbReference type="PANTHER" id="PTHR15454">
    <property type="entry name" value="NISCHARIN RELATED"/>
    <property type="match status" value="1"/>
</dbReference>
<keyword evidence="4" id="KW-0963">Cytoplasm</keyword>
<dbReference type="InterPro" id="IPR057288">
    <property type="entry name" value="PH_PLEKHM2"/>
</dbReference>
<evidence type="ECO:0000259" key="7">
    <source>
        <dbReference type="Pfam" id="PF15904"/>
    </source>
</evidence>
<dbReference type="InterPro" id="IPR032675">
    <property type="entry name" value="LRR_dom_sf"/>
</dbReference>
<dbReference type="EMBL" id="ADTU01020612">
    <property type="status" value="NOT_ANNOTATED_CDS"/>
    <property type="molecule type" value="Genomic_DNA"/>
</dbReference>
<evidence type="ECO:0000256" key="3">
    <source>
        <dbReference type="ARBA" id="ARBA00020683"/>
    </source>
</evidence>
<protein>
    <recommendedName>
        <fullName evidence="3">Serine/threonine-protein kinase 11-interacting protein</fullName>
    </recommendedName>
</protein>
<evidence type="ECO:0000256" key="2">
    <source>
        <dbReference type="ARBA" id="ARBA00008771"/>
    </source>
</evidence>